<name>A0ABY8TTW9_TETOB</name>
<protein>
    <recommendedName>
        <fullName evidence="3">CBS domain-containing protein</fullName>
    </recommendedName>
</protein>
<evidence type="ECO:0000259" key="3">
    <source>
        <dbReference type="PROSITE" id="PS51371"/>
    </source>
</evidence>
<dbReference type="Pfam" id="PF00571">
    <property type="entry name" value="CBS"/>
    <property type="match status" value="2"/>
</dbReference>
<evidence type="ECO:0000313" key="4">
    <source>
        <dbReference type="EMBL" id="WIA12550.1"/>
    </source>
</evidence>
<evidence type="ECO:0000256" key="1">
    <source>
        <dbReference type="ARBA" id="ARBA00023122"/>
    </source>
</evidence>
<dbReference type="InterPro" id="IPR051257">
    <property type="entry name" value="Diverse_CBS-Domain"/>
</dbReference>
<dbReference type="PANTHER" id="PTHR43080">
    <property type="entry name" value="CBS DOMAIN-CONTAINING PROTEIN CBSX3, MITOCHONDRIAL"/>
    <property type="match status" value="1"/>
</dbReference>
<dbReference type="Proteomes" id="UP001244341">
    <property type="component" value="Chromosome 4b"/>
</dbReference>
<reference evidence="4 5" key="1">
    <citation type="submission" date="2023-05" db="EMBL/GenBank/DDBJ databases">
        <title>A 100% complete, gapless, phased diploid assembly of the Scenedesmus obliquus UTEX 3031 genome.</title>
        <authorList>
            <person name="Biondi T.C."/>
            <person name="Hanschen E.R."/>
            <person name="Kwon T."/>
            <person name="Eng W."/>
            <person name="Kruse C.P.S."/>
            <person name="Koehler S.I."/>
            <person name="Kunde Y."/>
            <person name="Gleasner C.D."/>
            <person name="You Mak K.T."/>
            <person name="Polle J."/>
            <person name="Hovde B.T."/>
            <person name="Starkenburg S.R."/>
        </authorList>
    </citation>
    <scope>NUCLEOTIDE SEQUENCE [LARGE SCALE GENOMIC DNA]</scope>
    <source>
        <strain evidence="4 5">DOE0152z</strain>
    </source>
</reference>
<keyword evidence="1 2" id="KW-0129">CBS domain</keyword>
<evidence type="ECO:0000256" key="2">
    <source>
        <dbReference type="PROSITE-ProRule" id="PRU00703"/>
    </source>
</evidence>
<dbReference type="EMBL" id="CP126211">
    <property type="protein sequence ID" value="WIA12550.1"/>
    <property type="molecule type" value="Genomic_DNA"/>
</dbReference>
<dbReference type="InterPro" id="IPR000644">
    <property type="entry name" value="CBS_dom"/>
</dbReference>
<dbReference type="Gene3D" id="3.10.580.10">
    <property type="entry name" value="CBS-domain"/>
    <property type="match status" value="2"/>
</dbReference>
<gene>
    <name evidence="4" type="ORF">OEZ85_006211</name>
</gene>
<dbReference type="PANTHER" id="PTHR43080:SF29">
    <property type="entry name" value="OS02G0818000 PROTEIN"/>
    <property type="match status" value="1"/>
</dbReference>
<feature type="domain" description="CBS" evidence="3">
    <location>
        <begin position="54"/>
        <end position="108"/>
    </location>
</feature>
<evidence type="ECO:0000313" key="5">
    <source>
        <dbReference type="Proteomes" id="UP001244341"/>
    </source>
</evidence>
<proteinExistence type="predicted"/>
<dbReference type="PROSITE" id="PS51371">
    <property type="entry name" value="CBS"/>
    <property type="match status" value="2"/>
</dbReference>
<dbReference type="SUPFAM" id="SSF54631">
    <property type="entry name" value="CBS-domain pair"/>
    <property type="match status" value="1"/>
</dbReference>
<accession>A0ABY8TTW9</accession>
<sequence length="163" mass="18059">MAALTCNAKQKLACQDDGWPMQWRMPSLEDVSEYFQKNVLKNQAQEGSRLEEVMSRQIICVTEGIALEQLSNTFKKVSGVCVVDDEKRLIGVVSRKDLDREGTTVREVMSSPPVACKADATVRDAAALMLKHKVHRIPVVDSQAQVIGMVTRTDIFTALEAGH</sequence>
<dbReference type="InterPro" id="IPR046342">
    <property type="entry name" value="CBS_dom_sf"/>
</dbReference>
<feature type="domain" description="CBS" evidence="3">
    <location>
        <begin position="109"/>
        <end position="163"/>
    </location>
</feature>
<keyword evidence="5" id="KW-1185">Reference proteome</keyword>
<organism evidence="4 5">
    <name type="scientific">Tetradesmus obliquus</name>
    <name type="common">Green alga</name>
    <name type="synonym">Acutodesmus obliquus</name>
    <dbReference type="NCBI Taxonomy" id="3088"/>
    <lineage>
        <taxon>Eukaryota</taxon>
        <taxon>Viridiplantae</taxon>
        <taxon>Chlorophyta</taxon>
        <taxon>core chlorophytes</taxon>
        <taxon>Chlorophyceae</taxon>
        <taxon>CS clade</taxon>
        <taxon>Sphaeropleales</taxon>
        <taxon>Scenedesmaceae</taxon>
        <taxon>Tetradesmus</taxon>
    </lineage>
</organism>
<dbReference type="SMART" id="SM00116">
    <property type="entry name" value="CBS"/>
    <property type="match status" value="2"/>
</dbReference>